<dbReference type="InterPro" id="IPR028889">
    <property type="entry name" value="USP"/>
</dbReference>
<dbReference type="InterPro" id="IPR038765">
    <property type="entry name" value="Papain-like_cys_pep_sf"/>
</dbReference>
<feature type="compositionally biased region" description="Low complexity" evidence="15">
    <location>
        <begin position="1647"/>
        <end position="1672"/>
    </location>
</feature>
<sequence>MTFEPEASEQLAKPEDIIDLAKLGYQQELKRNFSKLRILSIAFSTTGLLPSIAASLVFALPAGPVGMVWGWLVAAGLVFLVSVAIADLGSAMPTAGGFYWWTHYFSAPAWKNPLSFLVGYSNMLGVISGVCSMDYGLALMVLSIAHMAQDTGTRFAPTASTVYLVFLIGVLSHATVLTLVSKVVPKLQVPFLFANLILITTTIVILPVGKKHTNSAKYIFTTSADFTDWPPAWNFIMAWMCPVWTIGGFESCIHLSEEVKNATTTVPWGVMSTCGLSWMLGLIIMISVAASMTTDINSLLNTPLGQPFAQVYYDALGQRGAMTMMILLAVLQWFMGLNVLIAASRQSWAFSRDGAVPFSTFFRGVAKNFGYTPIRTIWGCAGVAIVLGLLSLIAKEATAAIFAMSVAGNHMAWFVPITARVIWGRDKFVPGPFHTGIFSIPIAIIASAFLLFSTITCLMPISGPKVTIKTMNYACVFTTIVWGGALLYYFIDAKKWFVGPRVTLDSAHSQLTDEQLEKVSRVAIPGSLPHTPATPLTALAFDVHQDLIWTGNDFGRVTSFYGSELQRYTSYRGHDEGPVRSFLFSDRGIVSLGPKSLHVGARRGLAKAHITSERMFDLRCMSYTSKGTSEVIAGGIQRSLLTINLDRGTVINELPSEDDIVLMRRDRVICCGTATGSVNILDPNSFKIIKTIRAHGASVSDIDAQNNVLLTCGYSPRQSGYVLDPLVNIYDLRTFRSLPPVPFPAGAAFCRMHPKMSTTGIVASQTGQFQIIDIANPNVVNLRQANVSSYISSLELAPSGDALALADADAILQLWGKPDKIRFTELSNPVEWASVPSPPLNVELTEPTPLSAVGMPYYREQLLSSWPSHMVFDVGKSAPKIDSDILSKMKMHDFVGYAPNPRRTKRYQVESTKVQEKPGLVQAPKFRSEKAREGDADDKADENDAPWSAVAADSLRPFDVPAMYHKVEIKYSKFGVDDFDFEFYNKTKYSGLETHITNSYSNPLLQLLKFTPLVRNYALHHTARNCLSETCLLCELGFLFDMLDKANGQNCQATNFLKTFSSISQASAMGLFEEGMPRSNQSLSGMIQSLNRFLMEKISTDFKSCPIAGRDELDLENALITSSMTCIKCSNCGTETMRPSNSFVRELAYPKKAKALGSFSTVLKHSIERDGQTRGWCDKCRRYLSLTTKKVVQEVQPRVLMFNAAAVSQEAKMYWAEKNWLPREIGIVVQDKRFLCYQGAELNRIKERNPNVVVYELVGLVAEITGEADSAPHLVGLIDVSWSTTEERRESNWHLFNDFLVRPVSQSEAMNFAPSWKLPSILCFQQKAVTNTIDNSWTNSIDTSLLFKDLPFAPPNPMCRSLAVDESPTPGTIVAIDAEFVALQKEEIEVKADGTRETIRPSRLSLARVSVLRGHGEGEGTPFIDDYIHTREPVVDYLTMFSGIEPGDLDPTLSKHALVSLKVAYKKLWILLNLGCVFVGHGLLKDFRIINIHVPKEQVIDTVDIYFKKSRQRKLSLRFLAYYFLRENIQTGNHDSIEDANTALRLYKKFLEFEDAGVFEQMLNAVYLDGKLTNFKPPGENEAALAAAAAAAETKAQAGNLMYGLDGPGAAGSRPITPADGGGSVAGSSIGSGAKSPPPPMQSLFKPQLMSPPLLPQQPQMQVPLGQQQQLQHAGYHPMAGVHQSPPLAPQQSQQTTPVQHRSFAKVMASPPPTSPQKRSMQGRWR</sequence>
<dbReference type="PANTHER" id="PTHR15728:SF0">
    <property type="entry name" value="PAN2-PAN3 DEADENYLATION COMPLEX CATALYTIC SUBUNIT PAN2"/>
    <property type="match status" value="1"/>
</dbReference>
<feature type="binding site" evidence="14">
    <location>
        <position position="1379"/>
    </location>
    <ligand>
        <name>a divalent metal cation</name>
        <dbReference type="ChEBI" id="CHEBI:60240"/>
        <note>catalytic</note>
    </ligand>
</feature>
<feature type="transmembrane region" description="Helical" evidence="16">
    <location>
        <begin position="471"/>
        <end position="491"/>
    </location>
</feature>
<evidence type="ECO:0000256" key="11">
    <source>
        <dbReference type="ARBA" id="ARBA00022839"/>
    </source>
</evidence>
<dbReference type="InterPro" id="IPR013520">
    <property type="entry name" value="Ribonucl_H"/>
</dbReference>
<feature type="transmembrane region" description="Helical" evidence="16">
    <location>
        <begin position="435"/>
        <end position="459"/>
    </location>
</feature>
<evidence type="ECO:0000256" key="9">
    <source>
        <dbReference type="ARBA" id="ARBA00022723"/>
    </source>
</evidence>
<dbReference type="Pfam" id="PF20770">
    <property type="entry name" value="PAN2_N"/>
    <property type="match status" value="1"/>
</dbReference>
<dbReference type="HAMAP" id="MF_03182">
    <property type="entry name" value="PAN2"/>
    <property type="match status" value="1"/>
</dbReference>
<keyword evidence="5" id="KW-0853">WD repeat</keyword>
<dbReference type="Gene3D" id="2.130.10.10">
    <property type="entry name" value="YVTN repeat-like/Quinoprotein amine dehydrogenase"/>
    <property type="match status" value="1"/>
</dbReference>
<dbReference type="InterPro" id="IPR048841">
    <property type="entry name" value="PAN2_N"/>
</dbReference>
<feature type="transmembrane region" description="Helical" evidence="16">
    <location>
        <begin position="192"/>
        <end position="209"/>
    </location>
</feature>
<dbReference type="PROSITE" id="PS50235">
    <property type="entry name" value="USP_3"/>
    <property type="match status" value="1"/>
</dbReference>
<keyword evidence="6 14" id="KW-0507">mRNA processing</keyword>
<keyword evidence="7 16" id="KW-0812">Transmembrane</keyword>
<comment type="cofactor">
    <cofactor evidence="14">
        <name>a divalent metal cation</name>
        <dbReference type="ChEBI" id="CHEBI:60240"/>
    </cofactor>
    <text evidence="14">Binds 2 metal cations per subunit in the catalytic exonuclease domain.</text>
</comment>
<evidence type="ECO:0000256" key="14">
    <source>
        <dbReference type="HAMAP-Rule" id="MF_03182"/>
    </source>
</evidence>
<proteinExistence type="inferred from homology"/>
<feature type="compositionally biased region" description="Low complexity" evidence="15">
    <location>
        <begin position="1626"/>
        <end position="1635"/>
    </location>
</feature>
<comment type="similarity">
    <text evidence="14">Belongs to the peptidase C19 family. PAN2 subfamily.</text>
</comment>
<evidence type="ECO:0000256" key="10">
    <source>
        <dbReference type="ARBA" id="ARBA00022801"/>
    </source>
</evidence>
<keyword evidence="19" id="KW-1185">Reference proteome</keyword>
<dbReference type="SUPFAM" id="SSF50978">
    <property type="entry name" value="WD40 repeat-like"/>
    <property type="match status" value="1"/>
</dbReference>
<dbReference type="EC" id="3.1.13.4" evidence="14"/>
<dbReference type="GO" id="GO:0000289">
    <property type="term" value="P:nuclear-transcribed mRNA poly(A) tail shortening"/>
    <property type="evidence" value="ECO:0007669"/>
    <property type="project" value="UniProtKB-UniRule"/>
</dbReference>
<evidence type="ECO:0000256" key="1">
    <source>
        <dbReference type="ARBA" id="ARBA00001663"/>
    </source>
</evidence>
<dbReference type="GO" id="GO:0046872">
    <property type="term" value="F:metal ion binding"/>
    <property type="evidence" value="ECO:0007669"/>
    <property type="project" value="UniProtKB-KW"/>
</dbReference>
<name>A0AAD6NK66_DREDA</name>
<feature type="binding site" evidence="14">
    <location>
        <position position="1539"/>
    </location>
    <ligand>
        <name>a divalent metal cation</name>
        <dbReference type="ChEBI" id="CHEBI:60240"/>
        <note>catalytic</note>
    </ligand>
</feature>
<evidence type="ECO:0000313" key="18">
    <source>
        <dbReference type="EMBL" id="KAJ6261217.1"/>
    </source>
</evidence>
<feature type="transmembrane region" description="Helical" evidence="16">
    <location>
        <begin position="401"/>
        <end position="423"/>
    </location>
</feature>
<evidence type="ECO:0000256" key="2">
    <source>
        <dbReference type="ARBA" id="ARBA00004141"/>
    </source>
</evidence>
<feature type="transmembrane region" description="Helical" evidence="16">
    <location>
        <begin position="160"/>
        <end position="180"/>
    </location>
</feature>
<dbReference type="InterPro" id="IPR012337">
    <property type="entry name" value="RNaseH-like_sf"/>
</dbReference>
<feature type="compositionally biased region" description="Low complexity" evidence="15">
    <location>
        <begin position="1684"/>
        <end position="1698"/>
    </location>
</feature>
<dbReference type="Gene3D" id="3.30.420.10">
    <property type="entry name" value="Ribonuclease H-like superfamily/Ribonuclease H"/>
    <property type="match status" value="1"/>
</dbReference>
<dbReference type="Gene3D" id="3.90.70.10">
    <property type="entry name" value="Cysteine proteinases"/>
    <property type="match status" value="1"/>
</dbReference>
<dbReference type="Pfam" id="PF13423">
    <property type="entry name" value="UCH_1"/>
    <property type="match status" value="1"/>
</dbReference>
<keyword evidence="9 14" id="KW-0479">Metal-binding</keyword>
<dbReference type="GO" id="GO:0016020">
    <property type="term" value="C:membrane"/>
    <property type="evidence" value="ECO:0007669"/>
    <property type="project" value="UniProtKB-SubCell"/>
</dbReference>
<dbReference type="InterPro" id="IPR002293">
    <property type="entry name" value="AA/rel_permease1"/>
</dbReference>
<dbReference type="Pfam" id="PF13520">
    <property type="entry name" value="AA_permease_2"/>
    <property type="match status" value="1"/>
</dbReference>
<keyword evidence="13 16" id="KW-0472">Membrane</keyword>
<keyword evidence="4 14" id="KW-0963">Cytoplasm</keyword>
<dbReference type="SUPFAM" id="SSF54001">
    <property type="entry name" value="Cysteine proteinases"/>
    <property type="match status" value="1"/>
</dbReference>
<comment type="caution">
    <text evidence="14">Lacks conserved residue(s) required for the propagation of feature annotation.</text>
</comment>
<dbReference type="InterPro" id="IPR030843">
    <property type="entry name" value="PAN2"/>
</dbReference>
<comment type="function">
    <text evidence="14">Catalytic subunit of the poly(A)-nuclease (PAN) deadenylation complex, one of two cytoplasmic mRNA deadenylases involved in mRNA turnover. PAN specifically shortens poly(A) tails of RNA and the activity is stimulated by poly(A)-binding protein PAB1. PAN deadenylation is followed by rapid degradation of the shortened mRNA tails by the CCR4-NOT complex. Deadenylated mRNAs are then degraded by two alternative mechanisms, namely exosome-mediated 3'-5' exonucleolytic degradation, or deadenlyation-dependent mRNA decaping and subsequent 5'-3' exonucleolytic degradation by XRN1. May also be involved in post-transcriptional maturation of mRNA poly(A) tails.</text>
</comment>
<evidence type="ECO:0000256" key="3">
    <source>
        <dbReference type="ARBA" id="ARBA00004496"/>
    </source>
</evidence>
<dbReference type="CDD" id="cd06143">
    <property type="entry name" value="PAN2_exo"/>
    <property type="match status" value="1"/>
</dbReference>
<dbReference type="Gene3D" id="1.20.1740.10">
    <property type="entry name" value="Amino acid/polyamine transporter I"/>
    <property type="match status" value="1"/>
</dbReference>
<keyword evidence="10 14" id="KW-0378">Hydrolase</keyword>
<organism evidence="18 19">
    <name type="scientific">Drechslerella dactyloides</name>
    <name type="common">Nematode-trapping fungus</name>
    <name type="synonym">Arthrobotrys dactyloides</name>
    <dbReference type="NCBI Taxonomy" id="74499"/>
    <lineage>
        <taxon>Eukaryota</taxon>
        <taxon>Fungi</taxon>
        <taxon>Dikarya</taxon>
        <taxon>Ascomycota</taxon>
        <taxon>Pezizomycotina</taxon>
        <taxon>Orbiliomycetes</taxon>
        <taxon>Orbiliales</taxon>
        <taxon>Orbiliaceae</taxon>
        <taxon>Drechslerella</taxon>
    </lineage>
</organism>
<feature type="binding site" evidence="14">
    <location>
        <position position="1486"/>
    </location>
    <ligand>
        <name>a divalent metal cation</name>
        <dbReference type="ChEBI" id="CHEBI:60240"/>
        <note>catalytic</note>
    </ligand>
</feature>
<feature type="transmembrane region" description="Helical" evidence="16">
    <location>
        <begin position="68"/>
        <end position="101"/>
    </location>
</feature>
<dbReference type="GO" id="GO:0006397">
    <property type="term" value="P:mRNA processing"/>
    <property type="evidence" value="ECO:0007669"/>
    <property type="project" value="UniProtKB-KW"/>
</dbReference>
<feature type="transmembrane region" description="Helical" evidence="16">
    <location>
        <begin position="122"/>
        <end position="148"/>
    </location>
</feature>
<evidence type="ECO:0000256" key="5">
    <source>
        <dbReference type="ARBA" id="ARBA00022574"/>
    </source>
</evidence>
<dbReference type="Pfam" id="PF00929">
    <property type="entry name" value="RNase_T"/>
    <property type="match status" value="1"/>
</dbReference>
<dbReference type="InterPro" id="IPR028881">
    <property type="entry name" value="PAN2_UCH_dom"/>
</dbReference>
<evidence type="ECO:0000259" key="17">
    <source>
        <dbReference type="PROSITE" id="PS50235"/>
    </source>
</evidence>
<comment type="subunit">
    <text evidence="14">Forms a heterotrimer with an asymmetric homodimer of the regulatory subunit PAN3 to form the poly(A)-nuclease (PAN) deadenylation complex.</text>
</comment>
<protein>
    <recommendedName>
        <fullName evidence="14">PAN2-PAN3 deadenylation complex catalytic subunit PAN2</fullName>
        <ecNumber evidence="14">3.1.13.4</ecNumber>
    </recommendedName>
    <alternativeName>
        <fullName evidence="14">PAB1P-dependent poly(A)-specific ribonuclease</fullName>
    </alternativeName>
    <alternativeName>
        <fullName evidence="14">Poly(A)-nuclease deadenylation complex subunit 2</fullName>
        <shortName evidence="14">PAN deadenylation complex subunit 2</shortName>
    </alternativeName>
</protein>
<comment type="activity regulation">
    <text evidence="14">Positively regulated by the regulatory subunit PAN3.</text>
</comment>
<evidence type="ECO:0000313" key="19">
    <source>
        <dbReference type="Proteomes" id="UP001221413"/>
    </source>
</evidence>
<dbReference type="Proteomes" id="UP001221413">
    <property type="component" value="Unassembled WGS sequence"/>
</dbReference>
<comment type="domain">
    <text evidence="14">The linker, or PAN3 interaction domain (PID), between the WD40 repeats and the pseudo-UCH domain mediates interaction with PAN3.</text>
</comment>
<accession>A0AAD6NK66</accession>
<feature type="transmembrane region" description="Helical" evidence="16">
    <location>
        <begin position="321"/>
        <end position="343"/>
    </location>
</feature>
<comment type="domain">
    <text evidence="14">Contains a pseudo-UCH domain. This ubiquitin C-terminal hydrolase (UCH)-like or ubiquitin specific protease (USP)-like domain is predicted to be catalytically inactive because it lacks the active site catalytic triad characteristic of thiol proteases, with residues at the equivalent structural positions that are incompatible with catalysis, and it cannot bind ubiquitin. It functions as a structural scaffold for intra- and intermolecular interactions in the complex.</text>
</comment>
<keyword evidence="12 16" id="KW-1133">Transmembrane helix</keyword>
<feature type="binding site" evidence="14">
    <location>
        <position position="1377"/>
    </location>
    <ligand>
        <name>a divalent metal cation</name>
        <dbReference type="ChEBI" id="CHEBI:60240"/>
        <note>catalytic</note>
    </ligand>
</feature>
<comment type="subcellular location">
    <subcellularLocation>
        <location evidence="3 14">Cytoplasm</location>
    </subcellularLocation>
    <subcellularLocation>
        <location evidence="2">Membrane</location>
        <topology evidence="2">Multi-pass membrane protein</topology>
    </subcellularLocation>
</comment>
<dbReference type="InterPro" id="IPR036397">
    <property type="entry name" value="RNaseH_sf"/>
</dbReference>
<dbReference type="FunFam" id="2.130.10.10:FF:000459">
    <property type="entry name" value="PAN2-PAN3 deadenylation complex catalytic subunit PAN2"/>
    <property type="match status" value="1"/>
</dbReference>
<keyword evidence="8 14" id="KW-0540">Nuclease</keyword>
<dbReference type="FunFam" id="3.30.420.10:FF:000028">
    <property type="entry name" value="PAN2-PAN3 deadenylation complex catalytic subunit PAN2"/>
    <property type="match status" value="1"/>
</dbReference>
<dbReference type="GO" id="GO:0022857">
    <property type="term" value="F:transmembrane transporter activity"/>
    <property type="evidence" value="ECO:0007669"/>
    <property type="project" value="InterPro"/>
</dbReference>
<feature type="region of interest" description="Disordered" evidence="15">
    <location>
        <begin position="909"/>
        <end position="943"/>
    </location>
</feature>
<evidence type="ECO:0000256" key="6">
    <source>
        <dbReference type="ARBA" id="ARBA00022664"/>
    </source>
</evidence>
<dbReference type="SUPFAM" id="SSF53098">
    <property type="entry name" value="Ribonuclease H-like"/>
    <property type="match status" value="1"/>
</dbReference>
<feature type="region of interest" description="Disordered" evidence="15">
    <location>
        <begin position="1612"/>
        <end position="1726"/>
    </location>
</feature>
<dbReference type="PANTHER" id="PTHR15728">
    <property type="entry name" value="DEADENYLATION COMPLEX CATALYTIC SUBUNIT PAN2"/>
    <property type="match status" value="1"/>
</dbReference>
<evidence type="ECO:0000256" key="7">
    <source>
        <dbReference type="ARBA" id="ARBA00022692"/>
    </source>
</evidence>
<feature type="transmembrane region" description="Helical" evidence="16">
    <location>
        <begin position="38"/>
        <end position="62"/>
    </location>
</feature>
<comment type="catalytic activity">
    <reaction evidence="1 14">
        <text>Exonucleolytic cleavage of poly(A) to 5'-AMP.</text>
        <dbReference type="EC" id="3.1.13.4"/>
    </reaction>
</comment>
<keyword evidence="11 14" id="KW-0269">Exonuclease</keyword>
<gene>
    <name evidence="14" type="primary">PAN2</name>
    <name evidence="18" type="ORF">Dda_3885</name>
</gene>
<evidence type="ECO:0000256" key="16">
    <source>
        <dbReference type="SAM" id="Phobius"/>
    </source>
</evidence>
<evidence type="ECO:0000256" key="12">
    <source>
        <dbReference type="ARBA" id="ARBA00022989"/>
    </source>
</evidence>
<dbReference type="SMART" id="SM00479">
    <property type="entry name" value="EXOIII"/>
    <property type="match status" value="1"/>
</dbReference>
<evidence type="ECO:0000256" key="15">
    <source>
        <dbReference type="SAM" id="MobiDB-lite"/>
    </source>
</evidence>
<reference evidence="18" key="1">
    <citation type="submission" date="2023-01" db="EMBL/GenBank/DDBJ databases">
        <title>The chitinases involved in constricting ring structure development in the nematode-trapping fungus Drechslerella dactyloides.</title>
        <authorList>
            <person name="Wang R."/>
            <person name="Zhang L."/>
            <person name="Tang P."/>
            <person name="Li S."/>
            <person name="Liang L."/>
        </authorList>
    </citation>
    <scope>NUCLEOTIDE SEQUENCE</scope>
    <source>
        <strain evidence="18">YMF1.00031</strain>
    </source>
</reference>
<evidence type="ECO:0000256" key="4">
    <source>
        <dbReference type="ARBA" id="ARBA00022490"/>
    </source>
</evidence>
<dbReference type="GO" id="GO:0003676">
    <property type="term" value="F:nucleic acid binding"/>
    <property type="evidence" value="ECO:0007669"/>
    <property type="project" value="InterPro"/>
</dbReference>
<evidence type="ECO:0000256" key="8">
    <source>
        <dbReference type="ARBA" id="ARBA00022722"/>
    </source>
</evidence>
<feature type="transmembrane region" description="Helical" evidence="16">
    <location>
        <begin position="376"/>
        <end position="394"/>
    </location>
</feature>
<dbReference type="InterPro" id="IPR036322">
    <property type="entry name" value="WD40_repeat_dom_sf"/>
</dbReference>
<comment type="caution">
    <text evidence="18">The sequence shown here is derived from an EMBL/GenBank/DDBJ whole genome shotgun (WGS) entry which is preliminary data.</text>
</comment>
<dbReference type="GO" id="GO:0000932">
    <property type="term" value="C:P-body"/>
    <property type="evidence" value="ECO:0007669"/>
    <property type="project" value="TreeGrafter"/>
</dbReference>
<dbReference type="InterPro" id="IPR015943">
    <property type="entry name" value="WD40/YVTN_repeat-like_dom_sf"/>
</dbReference>
<feature type="domain" description="USP" evidence="17">
    <location>
        <begin position="990"/>
        <end position="1327"/>
    </location>
</feature>
<dbReference type="InterPro" id="IPR050785">
    <property type="entry name" value="PAN2-PAN3_catalytic_subunit"/>
</dbReference>
<dbReference type="GO" id="GO:0004535">
    <property type="term" value="F:poly(A)-specific ribonuclease activity"/>
    <property type="evidence" value="ECO:0007669"/>
    <property type="project" value="UniProtKB-UniRule"/>
</dbReference>
<feature type="transmembrane region" description="Helical" evidence="16">
    <location>
        <begin position="276"/>
        <end position="300"/>
    </location>
</feature>
<dbReference type="EMBL" id="JAQGDS010000004">
    <property type="protein sequence ID" value="KAJ6261217.1"/>
    <property type="molecule type" value="Genomic_DNA"/>
</dbReference>
<dbReference type="GO" id="GO:0031251">
    <property type="term" value="C:PAN complex"/>
    <property type="evidence" value="ECO:0007669"/>
    <property type="project" value="UniProtKB-UniRule"/>
</dbReference>
<evidence type="ECO:0000256" key="13">
    <source>
        <dbReference type="ARBA" id="ARBA00023136"/>
    </source>
</evidence>